<reference evidence="1" key="1">
    <citation type="journal article" date="2015" name="Nature">
        <title>Complex archaea that bridge the gap between prokaryotes and eukaryotes.</title>
        <authorList>
            <person name="Spang A."/>
            <person name="Saw J.H."/>
            <person name="Jorgensen S.L."/>
            <person name="Zaremba-Niedzwiedzka K."/>
            <person name="Martijn J."/>
            <person name="Lind A.E."/>
            <person name="van Eijk R."/>
            <person name="Schleper C."/>
            <person name="Guy L."/>
            <person name="Ettema T.J."/>
        </authorList>
    </citation>
    <scope>NUCLEOTIDE SEQUENCE</scope>
</reference>
<protein>
    <submittedName>
        <fullName evidence="1">Uncharacterized protein</fullName>
    </submittedName>
</protein>
<accession>A0A0F8ZYL1</accession>
<comment type="caution">
    <text evidence="1">The sequence shown here is derived from an EMBL/GenBank/DDBJ whole genome shotgun (WGS) entry which is preliminary data.</text>
</comment>
<dbReference type="EMBL" id="LAZR01045410">
    <property type="protein sequence ID" value="KKK98928.1"/>
    <property type="molecule type" value="Genomic_DNA"/>
</dbReference>
<gene>
    <name evidence="1" type="ORF">LCGC14_2637860</name>
</gene>
<evidence type="ECO:0000313" key="1">
    <source>
        <dbReference type="EMBL" id="KKK98928.1"/>
    </source>
</evidence>
<dbReference type="AlphaFoldDB" id="A0A0F8ZYL1"/>
<name>A0A0F8ZYL1_9ZZZZ</name>
<sequence length="85" mass="9505">MVDKTQQTIEGAADKPSAKLKKAGKILTTAYYAWKELGEEASTARGVVLELMQKEGIDKFRVDDTYEVSLQHSDKVSLKTLKEED</sequence>
<organism evidence="1">
    <name type="scientific">marine sediment metagenome</name>
    <dbReference type="NCBI Taxonomy" id="412755"/>
    <lineage>
        <taxon>unclassified sequences</taxon>
        <taxon>metagenomes</taxon>
        <taxon>ecological metagenomes</taxon>
    </lineage>
</organism>
<proteinExistence type="predicted"/>